<keyword evidence="2" id="KW-1185">Reference proteome</keyword>
<proteinExistence type="predicted"/>
<sequence>MLVSALLITSKDTVTSNEQRCGDFWRRIADYFATCPNGAGRPKREASYCKQRWGKISEMVCKFVVCYEAATRENCIGKIEDDVMKLADHIFFNDHKQKFTLEHSWRELRYDHKWCASTSTKENGVKRGRVCGDGSAQDAQLVIDVEDEPMPRPPGVKAVKGKAKKSSNTKLDVEADGKAFLEFQMERVERMYEMNQKDIA</sequence>
<reference evidence="2" key="1">
    <citation type="journal article" date="2014" name="Nat. Commun.">
        <title>The emerging biofuel crop Camelina sativa retains a highly undifferentiated hexaploid genome structure.</title>
        <authorList>
            <person name="Kagale S."/>
            <person name="Koh C."/>
            <person name="Nixon J."/>
            <person name="Bollina V."/>
            <person name="Clarke W.E."/>
            <person name="Tuteja R."/>
            <person name="Spillane C."/>
            <person name="Robinson S.J."/>
            <person name="Links M.G."/>
            <person name="Clarke C."/>
            <person name="Higgins E.E."/>
            <person name="Huebert T."/>
            <person name="Sharpe A.G."/>
            <person name="Parkin I.A."/>
        </authorList>
    </citation>
    <scope>NUCLEOTIDE SEQUENCE [LARGE SCALE GENOMIC DNA]</scope>
    <source>
        <strain evidence="2">cv. DH55</strain>
    </source>
</reference>
<protein>
    <submittedName>
        <fullName evidence="3">Glutathione S-transferase T3-like</fullName>
    </submittedName>
</protein>
<dbReference type="PANTHER" id="PTHR45023">
    <property type="match status" value="1"/>
</dbReference>
<feature type="region of interest" description="Disordered" evidence="1">
    <location>
        <begin position="149"/>
        <end position="170"/>
    </location>
</feature>
<reference evidence="3" key="2">
    <citation type="submission" date="2025-08" db="UniProtKB">
        <authorList>
            <consortium name="RefSeq"/>
        </authorList>
    </citation>
    <scope>IDENTIFICATION</scope>
    <source>
        <tissue evidence="3">Leaf</tissue>
    </source>
</reference>
<evidence type="ECO:0000313" key="3">
    <source>
        <dbReference type="RefSeq" id="XP_010412573.1"/>
    </source>
</evidence>
<evidence type="ECO:0000313" key="2">
    <source>
        <dbReference type="Proteomes" id="UP000694864"/>
    </source>
</evidence>
<dbReference type="GeneID" id="104698889"/>
<accession>A0ABM0SKQ3</accession>
<dbReference type="Proteomes" id="UP000694864">
    <property type="component" value="Chromosome 6"/>
</dbReference>
<name>A0ABM0SKQ3_CAMSA</name>
<dbReference type="RefSeq" id="XP_010412573.1">
    <property type="nucleotide sequence ID" value="XM_010414271.1"/>
</dbReference>
<dbReference type="PANTHER" id="PTHR45023:SF4">
    <property type="entry name" value="GLYCINE-RICH PROTEIN-RELATED"/>
    <property type="match status" value="1"/>
</dbReference>
<evidence type="ECO:0000256" key="1">
    <source>
        <dbReference type="SAM" id="MobiDB-lite"/>
    </source>
</evidence>
<organism evidence="2 3">
    <name type="scientific">Camelina sativa</name>
    <name type="common">False flax</name>
    <name type="synonym">Myagrum sativum</name>
    <dbReference type="NCBI Taxonomy" id="90675"/>
    <lineage>
        <taxon>Eukaryota</taxon>
        <taxon>Viridiplantae</taxon>
        <taxon>Streptophyta</taxon>
        <taxon>Embryophyta</taxon>
        <taxon>Tracheophyta</taxon>
        <taxon>Spermatophyta</taxon>
        <taxon>Magnoliopsida</taxon>
        <taxon>eudicotyledons</taxon>
        <taxon>Gunneridae</taxon>
        <taxon>Pentapetalae</taxon>
        <taxon>rosids</taxon>
        <taxon>malvids</taxon>
        <taxon>Brassicales</taxon>
        <taxon>Brassicaceae</taxon>
        <taxon>Camelineae</taxon>
        <taxon>Camelina</taxon>
    </lineage>
</organism>
<gene>
    <name evidence="3" type="primary">LOC104698889</name>
</gene>